<dbReference type="Gene3D" id="2.120.10.30">
    <property type="entry name" value="TolB, C-terminal domain"/>
    <property type="match status" value="2"/>
</dbReference>
<evidence type="ECO:0000313" key="6">
    <source>
        <dbReference type="EMBL" id="KGR85394.1"/>
    </source>
</evidence>
<dbReference type="RefSeq" id="WP_036153759.1">
    <property type="nucleotide sequence ID" value="NZ_AVCX01000007.1"/>
</dbReference>
<dbReference type="InterPro" id="IPR001375">
    <property type="entry name" value="Peptidase_S9_cat"/>
</dbReference>
<dbReference type="SUPFAM" id="SSF53474">
    <property type="entry name" value="alpha/beta-Hydrolases"/>
    <property type="match status" value="1"/>
</dbReference>
<dbReference type="GO" id="GO:0006508">
    <property type="term" value="P:proteolysis"/>
    <property type="evidence" value="ECO:0007669"/>
    <property type="project" value="UniProtKB-KW"/>
</dbReference>
<feature type="domain" description="Peptidase S9 prolyl oligopeptidase catalytic" evidence="5">
    <location>
        <begin position="442"/>
        <end position="639"/>
    </location>
</feature>
<dbReference type="STRING" id="1220589.CD32_09195"/>
<comment type="caution">
    <text evidence="6">The sequence shown here is derived from an EMBL/GenBank/DDBJ whole genome shotgun (WGS) entry which is preliminary data.</text>
</comment>
<dbReference type="InterPro" id="IPR011659">
    <property type="entry name" value="WD40"/>
</dbReference>
<comment type="similarity">
    <text evidence="1">Belongs to the peptidase S9C family.</text>
</comment>
<evidence type="ECO:0000256" key="2">
    <source>
        <dbReference type="ARBA" id="ARBA00022670"/>
    </source>
</evidence>
<evidence type="ECO:0000256" key="3">
    <source>
        <dbReference type="ARBA" id="ARBA00022801"/>
    </source>
</evidence>
<dbReference type="FunFam" id="3.40.50.1820:FF:000028">
    <property type="entry name" value="S9 family peptidase"/>
    <property type="match status" value="1"/>
</dbReference>
<dbReference type="OrthoDB" id="108903at2"/>
<dbReference type="AlphaFoldDB" id="A0A0A3IKX5"/>
<dbReference type="EMBL" id="JPVP01000054">
    <property type="protein sequence ID" value="KGR85394.1"/>
    <property type="molecule type" value="Genomic_DNA"/>
</dbReference>
<organism evidence="6 7">
    <name type="scientific">Lysinibacillus odysseyi 34hs-1 = NBRC 100172</name>
    <dbReference type="NCBI Taxonomy" id="1220589"/>
    <lineage>
        <taxon>Bacteria</taxon>
        <taxon>Bacillati</taxon>
        <taxon>Bacillota</taxon>
        <taxon>Bacilli</taxon>
        <taxon>Bacillales</taxon>
        <taxon>Bacillaceae</taxon>
        <taxon>Lysinibacillus</taxon>
    </lineage>
</organism>
<reference evidence="6 7" key="1">
    <citation type="submission" date="2014-02" db="EMBL/GenBank/DDBJ databases">
        <title>Draft genome sequence of Lysinibacillus odysseyi NBRC 100172.</title>
        <authorList>
            <person name="Zhang F."/>
            <person name="Wang G."/>
            <person name="Zhang L."/>
        </authorList>
    </citation>
    <scope>NUCLEOTIDE SEQUENCE [LARGE SCALE GENOMIC DNA]</scope>
    <source>
        <strain evidence="6 7">NBRC 100172</strain>
    </source>
</reference>
<protein>
    <submittedName>
        <fullName evidence="6">Peptidase S9</fullName>
    </submittedName>
</protein>
<dbReference type="Proteomes" id="UP000030437">
    <property type="component" value="Unassembled WGS sequence"/>
</dbReference>
<dbReference type="GO" id="GO:0004252">
    <property type="term" value="F:serine-type endopeptidase activity"/>
    <property type="evidence" value="ECO:0007669"/>
    <property type="project" value="TreeGrafter"/>
</dbReference>
<evidence type="ECO:0000256" key="4">
    <source>
        <dbReference type="ARBA" id="ARBA00022825"/>
    </source>
</evidence>
<keyword evidence="4" id="KW-0720">Serine protease</keyword>
<sequence>MTEKTYLTIEEIISLPALSGTHISDNGKNAAFVKRTASWKDNTYRNQVWIYEQDKEQCYPLTADDIDSTSPLWSPDSKVIAYLSPVGDGENKKNQIFVKLIDGGSEVQITDEQEGVSQFKWEPAGKGFYYVAQSEERESIKKRKTLYGDFHHIGKDYRNNCLYYIEKEKVMHNENSAVYRLTDGMDFHVHAFDISNDGKKVVLLAAPSPNMGDYFNGDLYILDIKAGKLQKLKIDKLLGGSVCFSPDGSKICYSASIRGKEYYRTHIQDSTLEIYDIQNGQFTRPLTDVDSTVTPLRWTAKGILIRWQHKTNYLIGLLSEDGSVDILSEKADSFIMDASITKDGDHLSYSKAITNETFEIYLDDKKITNENSFFNGRLKSNREIISWQSSDGLEIEGVLSTPLEFDINQKYPLLVIVHGGPAWASFPIFSDCFNGKYPIEQFIEKGFIVLEPNYRGSSGYGNEFLQANYRKLGIADYDDVLSGVDKLIDNGIADKGRVGVMGWSNGGYISAFCSTFSNRFKAVSVGGGITNWRTYYANTDIPYFSKMYLGNTPWNDPEIYAKASPMTYIKSACTPTLIQHGEKDARVPIPNAYELYQGLRDMEVDTELIIFTGMAYSSDHPGINMAIMKQNLMWFSHYILGESMKDFTVP</sequence>
<dbReference type="InterPro" id="IPR011042">
    <property type="entry name" value="6-blade_b-propeller_TolB-like"/>
</dbReference>
<dbReference type="eggNOG" id="COG1506">
    <property type="taxonomic scope" value="Bacteria"/>
</dbReference>
<proteinExistence type="inferred from homology"/>
<evidence type="ECO:0000259" key="5">
    <source>
        <dbReference type="Pfam" id="PF00326"/>
    </source>
</evidence>
<keyword evidence="7" id="KW-1185">Reference proteome</keyword>
<keyword evidence="3" id="KW-0378">Hydrolase</keyword>
<dbReference type="eggNOG" id="COG0823">
    <property type="taxonomic scope" value="Bacteria"/>
</dbReference>
<accession>A0A0A3IKX5</accession>
<gene>
    <name evidence="6" type="ORF">CD32_09195</name>
</gene>
<evidence type="ECO:0000256" key="1">
    <source>
        <dbReference type="ARBA" id="ARBA00010040"/>
    </source>
</evidence>
<name>A0A0A3IKX5_9BACI</name>
<dbReference type="SUPFAM" id="SSF82171">
    <property type="entry name" value="DPP6 N-terminal domain-like"/>
    <property type="match status" value="1"/>
</dbReference>
<evidence type="ECO:0000313" key="7">
    <source>
        <dbReference type="Proteomes" id="UP000030437"/>
    </source>
</evidence>
<dbReference type="Pfam" id="PF07676">
    <property type="entry name" value="PD40"/>
    <property type="match status" value="1"/>
</dbReference>
<keyword evidence="2" id="KW-0645">Protease</keyword>
<dbReference type="InterPro" id="IPR029058">
    <property type="entry name" value="AB_hydrolase_fold"/>
</dbReference>
<dbReference type="Gene3D" id="3.40.50.1820">
    <property type="entry name" value="alpha/beta hydrolase"/>
    <property type="match status" value="1"/>
</dbReference>
<dbReference type="Pfam" id="PF00326">
    <property type="entry name" value="Peptidase_S9"/>
    <property type="match status" value="1"/>
</dbReference>
<dbReference type="PANTHER" id="PTHR42776">
    <property type="entry name" value="SERINE PEPTIDASE S9 FAMILY MEMBER"/>
    <property type="match status" value="1"/>
</dbReference>
<dbReference type="PANTHER" id="PTHR42776:SF27">
    <property type="entry name" value="DIPEPTIDYL PEPTIDASE FAMILY MEMBER 6"/>
    <property type="match status" value="1"/>
</dbReference>